<protein>
    <submittedName>
        <fullName evidence="9">ABC transporter permease subunit</fullName>
    </submittedName>
</protein>
<proteinExistence type="inferred from homology"/>
<keyword evidence="3" id="KW-1003">Cell membrane</keyword>
<dbReference type="PROSITE" id="PS50928">
    <property type="entry name" value="ABC_TM1"/>
    <property type="match status" value="1"/>
</dbReference>
<evidence type="ECO:0000256" key="2">
    <source>
        <dbReference type="ARBA" id="ARBA00022448"/>
    </source>
</evidence>
<dbReference type="GO" id="GO:0005886">
    <property type="term" value="C:plasma membrane"/>
    <property type="evidence" value="ECO:0007669"/>
    <property type="project" value="UniProtKB-SubCell"/>
</dbReference>
<dbReference type="InterPro" id="IPR000515">
    <property type="entry name" value="MetI-like"/>
</dbReference>
<dbReference type="CDD" id="cd06261">
    <property type="entry name" value="TM_PBP2"/>
    <property type="match status" value="1"/>
</dbReference>
<evidence type="ECO:0000256" key="4">
    <source>
        <dbReference type="ARBA" id="ARBA00022692"/>
    </source>
</evidence>
<dbReference type="Proteomes" id="UP001205867">
    <property type="component" value="Unassembled WGS sequence"/>
</dbReference>
<keyword evidence="5 7" id="KW-1133">Transmembrane helix</keyword>
<gene>
    <name evidence="9" type="ORF">M3A82_010065</name>
</gene>
<feature type="transmembrane region" description="Helical" evidence="7">
    <location>
        <begin position="266"/>
        <end position="288"/>
    </location>
</feature>
<organism evidence="9 10">
    <name type="scientific">Micrococcus luteus</name>
    <name type="common">Micrococcus lysodeikticus</name>
    <dbReference type="NCBI Taxonomy" id="1270"/>
    <lineage>
        <taxon>Bacteria</taxon>
        <taxon>Bacillati</taxon>
        <taxon>Actinomycetota</taxon>
        <taxon>Actinomycetes</taxon>
        <taxon>Micrococcales</taxon>
        <taxon>Micrococcaceae</taxon>
        <taxon>Micrococcus</taxon>
    </lineage>
</organism>
<feature type="transmembrane region" description="Helical" evidence="7">
    <location>
        <begin position="232"/>
        <end position="254"/>
    </location>
</feature>
<keyword evidence="4 7" id="KW-0812">Transmembrane</keyword>
<evidence type="ECO:0000256" key="3">
    <source>
        <dbReference type="ARBA" id="ARBA00022475"/>
    </source>
</evidence>
<accession>A0AAP3AKF2</accession>
<comment type="similarity">
    <text evidence="7">Belongs to the binding-protein-dependent transport system permease family.</text>
</comment>
<comment type="caution">
    <text evidence="9">The sequence shown here is derived from an EMBL/GenBank/DDBJ whole genome shotgun (WGS) entry which is preliminary data.</text>
</comment>
<dbReference type="PANTHER" id="PTHR30151">
    <property type="entry name" value="ALKANE SULFONATE ABC TRANSPORTER-RELATED, MEMBRANE SUBUNIT"/>
    <property type="match status" value="1"/>
</dbReference>
<evidence type="ECO:0000256" key="5">
    <source>
        <dbReference type="ARBA" id="ARBA00022989"/>
    </source>
</evidence>
<name>A0AAP3AKF2_MICLU</name>
<comment type="subcellular location">
    <subcellularLocation>
        <location evidence="1 7">Cell membrane</location>
        <topology evidence="1 7">Multi-pass membrane protein</topology>
    </subcellularLocation>
</comment>
<dbReference type="PANTHER" id="PTHR30151:SF40">
    <property type="entry name" value="TRANSPORT SYSTEM INTEGRAL MEMBRANE PROTEIN"/>
    <property type="match status" value="1"/>
</dbReference>
<evidence type="ECO:0000256" key="6">
    <source>
        <dbReference type="ARBA" id="ARBA00023136"/>
    </source>
</evidence>
<evidence type="ECO:0000256" key="1">
    <source>
        <dbReference type="ARBA" id="ARBA00004651"/>
    </source>
</evidence>
<feature type="transmembrane region" description="Helical" evidence="7">
    <location>
        <begin position="52"/>
        <end position="74"/>
    </location>
</feature>
<dbReference type="EMBL" id="JALXKZ020000031">
    <property type="protein sequence ID" value="MCV7629675.1"/>
    <property type="molecule type" value="Genomic_DNA"/>
</dbReference>
<dbReference type="Pfam" id="PF00528">
    <property type="entry name" value="BPD_transp_1"/>
    <property type="match status" value="1"/>
</dbReference>
<feature type="transmembrane region" description="Helical" evidence="7">
    <location>
        <begin position="110"/>
        <end position="129"/>
    </location>
</feature>
<dbReference type="InterPro" id="IPR035906">
    <property type="entry name" value="MetI-like_sf"/>
</dbReference>
<keyword evidence="6 7" id="KW-0472">Membrane</keyword>
<dbReference type="GO" id="GO:0055085">
    <property type="term" value="P:transmembrane transport"/>
    <property type="evidence" value="ECO:0007669"/>
    <property type="project" value="InterPro"/>
</dbReference>
<dbReference type="AlphaFoldDB" id="A0AAP3AKF2"/>
<evidence type="ECO:0000259" key="8">
    <source>
        <dbReference type="PROSITE" id="PS50928"/>
    </source>
</evidence>
<evidence type="ECO:0000313" key="9">
    <source>
        <dbReference type="EMBL" id="MCV7629675.1"/>
    </source>
</evidence>
<keyword evidence="2 7" id="KW-0813">Transport</keyword>
<evidence type="ECO:0000256" key="7">
    <source>
        <dbReference type="RuleBase" id="RU363032"/>
    </source>
</evidence>
<feature type="transmembrane region" description="Helical" evidence="7">
    <location>
        <begin position="141"/>
        <end position="161"/>
    </location>
</feature>
<dbReference type="Gene3D" id="1.10.3720.10">
    <property type="entry name" value="MetI-like"/>
    <property type="match status" value="1"/>
</dbReference>
<reference evidence="9" key="1">
    <citation type="submission" date="2023-06" db="EMBL/GenBank/DDBJ databases">
        <title>lsaBGC provides a comprehensive framework for evolutionary analysis of biosynthetic gene clusters within focal taxa.</title>
        <authorList>
            <person name="Salamzade R."/>
            <person name="Sandstrom S."/>
            <person name="Kalan L.R."/>
        </authorList>
    </citation>
    <scope>NUCLEOTIDE SEQUENCE</scope>
    <source>
        <strain evidence="9">P3-SID899</strain>
    </source>
</reference>
<feature type="transmembrane region" description="Helical" evidence="7">
    <location>
        <begin position="167"/>
        <end position="186"/>
    </location>
</feature>
<feature type="domain" description="ABC transmembrane type-1" evidence="8">
    <location>
        <begin position="103"/>
        <end position="287"/>
    </location>
</feature>
<dbReference type="RefSeq" id="WP_098471613.1">
    <property type="nucleotide sequence ID" value="NZ_CP082331.1"/>
</dbReference>
<evidence type="ECO:0000313" key="10">
    <source>
        <dbReference type="Proteomes" id="UP001205867"/>
    </source>
</evidence>
<sequence>MRTDTPTLDAPGRAPGAAADDELRELDSGLDALQAVDSTRRTGLAGWDWSRVLLPVAAVVLLVAIWQVAAWLAGARGEPITGPGDVLGAFGTLWAQGLVQQAVATSVGRAVVGFALAVVVGVGLGLLLGQVGVLRRAFGPLLTALMVLPNVAWVPLAVLWFGLSDATAYFVMLTGAVPAVVAGLTTGTDQVPPQLRRAARVLGASRLETALLVVLPAALPAFVSGLRQGWAFAWRGLMAAEIIAVGGPMGVGLGTLLHQGRAESDLAVVLCAVLAILAVGVLVELTVFGPVERRMLRRRGLLEGSTR</sequence>
<feature type="transmembrane region" description="Helical" evidence="7">
    <location>
        <begin position="207"/>
        <end position="226"/>
    </location>
</feature>
<dbReference type="SUPFAM" id="SSF161098">
    <property type="entry name" value="MetI-like"/>
    <property type="match status" value="1"/>
</dbReference>